<protein>
    <recommendedName>
        <fullName evidence="5">Photosystem reaction center subunit H</fullName>
    </recommendedName>
</protein>
<evidence type="ECO:0000256" key="2">
    <source>
        <dbReference type="SAM" id="SignalP"/>
    </source>
</evidence>
<feature type="signal peptide" evidence="2">
    <location>
        <begin position="1"/>
        <end position="25"/>
    </location>
</feature>
<keyword evidence="2" id="KW-0732">Signal</keyword>
<evidence type="ECO:0000313" key="3">
    <source>
        <dbReference type="EMBL" id="MDQ0442705.1"/>
    </source>
</evidence>
<dbReference type="EMBL" id="JAUSVV010000004">
    <property type="protein sequence ID" value="MDQ0442705.1"/>
    <property type="molecule type" value="Genomic_DNA"/>
</dbReference>
<evidence type="ECO:0008006" key="5">
    <source>
        <dbReference type="Google" id="ProtNLM"/>
    </source>
</evidence>
<dbReference type="RefSeq" id="WP_370877554.1">
    <property type="nucleotide sequence ID" value="NZ_BPQX01000014.1"/>
</dbReference>
<sequence>MRRSLPALMCLTLLGMLTPQAGALAACDVQGAKIEEQIAAKPELQKDANAQTVRDLRTLRDAAIVLETYKYPGECEVLLGIARSLLSDPVKTIEQGGDTDEDKAETLVEARKPKAPAEKAPVEKAPESKAPADKAPKAQ</sequence>
<dbReference type="Proteomes" id="UP001236369">
    <property type="component" value="Unassembled WGS sequence"/>
</dbReference>
<keyword evidence="4" id="KW-1185">Reference proteome</keyword>
<evidence type="ECO:0000313" key="4">
    <source>
        <dbReference type="Proteomes" id="UP001236369"/>
    </source>
</evidence>
<reference evidence="3 4" key="1">
    <citation type="submission" date="2023-07" db="EMBL/GenBank/DDBJ databases">
        <title>Genomic Encyclopedia of Type Strains, Phase IV (KMG-IV): sequencing the most valuable type-strain genomes for metagenomic binning, comparative biology and taxonomic classification.</title>
        <authorList>
            <person name="Goeker M."/>
        </authorList>
    </citation>
    <scope>NUCLEOTIDE SEQUENCE [LARGE SCALE GENOMIC DNA]</scope>
    <source>
        <strain evidence="3 4">DSM 19562</strain>
    </source>
</reference>
<feature type="region of interest" description="Disordered" evidence="1">
    <location>
        <begin position="90"/>
        <end position="139"/>
    </location>
</feature>
<dbReference type="PROSITE" id="PS51257">
    <property type="entry name" value="PROKAR_LIPOPROTEIN"/>
    <property type="match status" value="1"/>
</dbReference>
<evidence type="ECO:0000256" key="1">
    <source>
        <dbReference type="SAM" id="MobiDB-lite"/>
    </source>
</evidence>
<name>A0ABU0HM04_9HYPH</name>
<comment type="caution">
    <text evidence="3">The sequence shown here is derived from an EMBL/GenBank/DDBJ whole genome shotgun (WGS) entry which is preliminary data.</text>
</comment>
<feature type="compositionally biased region" description="Basic and acidic residues" evidence="1">
    <location>
        <begin position="104"/>
        <end position="139"/>
    </location>
</feature>
<proteinExistence type="predicted"/>
<organism evidence="3 4">
    <name type="scientific">Methylobacterium persicinum</name>
    <dbReference type="NCBI Taxonomy" id="374426"/>
    <lineage>
        <taxon>Bacteria</taxon>
        <taxon>Pseudomonadati</taxon>
        <taxon>Pseudomonadota</taxon>
        <taxon>Alphaproteobacteria</taxon>
        <taxon>Hyphomicrobiales</taxon>
        <taxon>Methylobacteriaceae</taxon>
        <taxon>Methylobacterium</taxon>
    </lineage>
</organism>
<gene>
    <name evidence="3" type="ORF">QO016_002202</name>
</gene>
<feature type="chain" id="PRO_5046628125" description="Photosystem reaction center subunit H" evidence="2">
    <location>
        <begin position="26"/>
        <end position="139"/>
    </location>
</feature>
<accession>A0ABU0HM04</accession>